<reference evidence="3" key="1">
    <citation type="submission" date="2021-01" db="EMBL/GenBank/DDBJ databases">
        <authorList>
            <person name="Corre E."/>
            <person name="Pelletier E."/>
            <person name="Niang G."/>
            <person name="Scheremetjew M."/>
            <person name="Finn R."/>
            <person name="Kale V."/>
            <person name="Holt S."/>
            <person name="Cochrane G."/>
            <person name="Meng A."/>
            <person name="Brown T."/>
            <person name="Cohen L."/>
        </authorList>
    </citation>
    <scope>NUCLEOTIDE SEQUENCE</scope>
    <source>
        <strain evidence="3">10249 10 AB</strain>
    </source>
</reference>
<feature type="region of interest" description="Disordered" evidence="1">
    <location>
        <begin position="311"/>
        <end position="335"/>
    </location>
</feature>
<gene>
    <name evidence="3" type="ORF">PAUS00366_LOCUS13819</name>
    <name evidence="4" type="ORF">PAUS00366_LOCUS13820</name>
</gene>
<sequence length="381" mass="42526">MNNPIPPLSAIFARLFLLQGVAYKTQQQQQQQQQLQSNASTERIEWARVLCHRLRSDCPADSVDHLCGALLVDRHTAISALRRSNGDLEAAGDIVARDQNDQRSVARKYRRQQSIGRCANGIDYVDLDQVPILCGYLNFPAPSFDDNDNDNNSIAEDLERGKHNEQPPGTSTSIVFGLLRLSNNNIEKSPELYRILGAEAIFRRVEQLDGRNGKRRRRWPANDNDTKQNPTTEHPVRHIDIAILLSMGVDESRGRDALKRVGSVEEAFLWLSKHDVSSCDTNGNGEDIASSCPAIQAQDDGKIIEQEQEHDAAKCTGPDSNSKMEPVDSTSHGKQIKAKEAHDLLIAELGNAIRACSKDLEIEWLGADLEKEWSIIEKYIS</sequence>
<dbReference type="EMBL" id="HBIX01019476">
    <property type="protein sequence ID" value="CAE0721064.1"/>
    <property type="molecule type" value="Transcribed_RNA"/>
</dbReference>
<evidence type="ECO:0000256" key="2">
    <source>
        <dbReference type="SAM" id="SignalP"/>
    </source>
</evidence>
<evidence type="ECO:0000256" key="1">
    <source>
        <dbReference type="SAM" id="MobiDB-lite"/>
    </source>
</evidence>
<protein>
    <recommendedName>
        <fullName evidence="5">UBA domain-containing protein</fullName>
    </recommendedName>
</protein>
<name>A0A6U9ZZU9_9STRA</name>
<dbReference type="AlphaFoldDB" id="A0A6U9ZZU9"/>
<feature type="chain" id="PRO_5036192498" description="UBA domain-containing protein" evidence="2">
    <location>
        <begin position="23"/>
        <end position="381"/>
    </location>
</feature>
<evidence type="ECO:0008006" key="5">
    <source>
        <dbReference type="Google" id="ProtNLM"/>
    </source>
</evidence>
<feature type="region of interest" description="Disordered" evidence="1">
    <location>
        <begin position="212"/>
        <end position="232"/>
    </location>
</feature>
<feature type="region of interest" description="Disordered" evidence="1">
    <location>
        <begin position="145"/>
        <end position="170"/>
    </location>
</feature>
<organism evidence="3">
    <name type="scientific">Pseudo-nitzschia australis</name>
    <dbReference type="NCBI Taxonomy" id="44445"/>
    <lineage>
        <taxon>Eukaryota</taxon>
        <taxon>Sar</taxon>
        <taxon>Stramenopiles</taxon>
        <taxon>Ochrophyta</taxon>
        <taxon>Bacillariophyta</taxon>
        <taxon>Bacillariophyceae</taxon>
        <taxon>Bacillariophycidae</taxon>
        <taxon>Bacillariales</taxon>
        <taxon>Bacillariaceae</taxon>
        <taxon>Pseudo-nitzschia</taxon>
    </lineage>
</organism>
<keyword evidence="2" id="KW-0732">Signal</keyword>
<feature type="signal peptide" evidence="2">
    <location>
        <begin position="1"/>
        <end position="22"/>
    </location>
</feature>
<feature type="compositionally biased region" description="Polar residues" evidence="1">
    <location>
        <begin position="318"/>
        <end position="333"/>
    </location>
</feature>
<evidence type="ECO:0000313" key="4">
    <source>
        <dbReference type="EMBL" id="CAE0721065.1"/>
    </source>
</evidence>
<proteinExistence type="predicted"/>
<accession>A0A6U9ZZU9</accession>
<dbReference type="EMBL" id="HBIX01019477">
    <property type="protein sequence ID" value="CAE0721065.1"/>
    <property type="molecule type" value="Transcribed_RNA"/>
</dbReference>
<evidence type="ECO:0000313" key="3">
    <source>
        <dbReference type="EMBL" id="CAE0721064.1"/>
    </source>
</evidence>